<accession>W2S720</accession>
<feature type="compositionally biased region" description="Low complexity" evidence="2">
    <location>
        <begin position="833"/>
        <end position="844"/>
    </location>
</feature>
<dbReference type="VEuPathDB" id="FungiDB:HMPREF1541_10974"/>
<feature type="coiled-coil region" evidence="1">
    <location>
        <begin position="621"/>
        <end position="655"/>
    </location>
</feature>
<dbReference type="InParanoid" id="W2S720"/>
<reference evidence="3 4" key="1">
    <citation type="submission" date="2013-03" db="EMBL/GenBank/DDBJ databases">
        <title>The Genome Sequence of Phialophora europaea CBS 101466.</title>
        <authorList>
            <consortium name="The Broad Institute Genomics Platform"/>
            <person name="Cuomo C."/>
            <person name="de Hoog S."/>
            <person name="Gorbushina A."/>
            <person name="Walker B."/>
            <person name="Young S.K."/>
            <person name="Zeng Q."/>
            <person name="Gargeya S."/>
            <person name="Fitzgerald M."/>
            <person name="Haas B."/>
            <person name="Abouelleil A."/>
            <person name="Allen A.W."/>
            <person name="Alvarado L."/>
            <person name="Arachchi H.M."/>
            <person name="Berlin A.M."/>
            <person name="Chapman S.B."/>
            <person name="Gainer-Dewar J."/>
            <person name="Goldberg J."/>
            <person name="Griggs A."/>
            <person name="Gujja S."/>
            <person name="Hansen M."/>
            <person name="Howarth C."/>
            <person name="Imamovic A."/>
            <person name="Ireland A."/>
            <person name="Larimer J."/>
            <person name="McCowan C."/>
            <person name="Murphy C."/>
            <person name="Pearson M."/>
            <person name="Poon T.W."/>
            <person name="Priest M."/>
            <person name="Roberts A."/>
            <person name="Saif S."/>
            <person name="Shea T."/>
            <person name="Sisk P."/>
            <person name="Sykes S."/>
            <person name="Wortman J."/>
            <person name="Nusbaum C."/>
            <person name="Birren B."/>
        </authorList>
    </citation>
    <scope>NUCLEOTIDE SEQUENCE [LARGE SCALE GENOMIC DNA]</scope>
    <source>
        <strain evidence="3 4">CBS 101466</strain>
    </source>
</reference>
<sequence>MLDQPVPENRDAPFTSAGAAPMSNDAGMTDGGSARPDPVKFKQLSQALSLWGDRATVAGIQAFYSQKLKTKWEEEARHKARADANYAGHPKATQQALRLEESARKDFEESKQKATELKLAADGSASVFALQFSTFVSQSIKDVSASGGAADLESLRSQLYELKAHFDRIEQGGSNRNREELQQVSSDIRVLQDRSNAQEARFGTIESDVRHLKSSLTAQIKTELNNALQHLQSKSKPVLQDCEAIKHQVDTAMGNYTASEFNRRNELETLRKDLNQALAENADLKQQMVAIRDQSVSRDEFDSLKREMSQLATANKERVLTPAPTPSLDHKPAIGMLNPYIQRYNEEMQKFGAEVTKTTTSVAYLEKSHESLVPLVHGQKAATDMANSRIDLLLQHLGSLQDQVKNIANRSTISQSSPSHSPSLAPDNIQLQKLRQDTTIRLEEFKKEIQFLTQTNRVLSARYNQLTSERMAEAVAGILGPIPATLQVENQQMKDAIGHLQVTVQQHNHLPGTLKKTSDRVAVLEADIRRMESNKHAGTEQDRRLDAVEKSLEAQVQSVEQPLARLQGKISAIESTLGERLDTVESRVTTQENKTADNLAALVIEQTANSTVSAELFGDFQKEYNSKMTAAENRLDKLEQNVTDQNERQNCLSLKIHQHAHDEIESAKVSIKGHSESLADIEKVCGILNDALKKGLQDLQAKHDALKSTAAEQSQFEELKAIIDEVKNAQEQSSDDLPYISNSDCDDMRKAIDALENRLQDEKRAINQRIETLDGSVEGLKSTAAQAERQTSASILERLTNAEKSIQEVQDKVRAHADTLEAMDEAMLNKFRVTPVTATSTPPSDIKPPTGPRSMSLTPRSMNRNAKKLPKAGERSTSGLGKHRATSPANERPRSRKKPRGPNGEGDGPTLVDLTQDDDGNGETASQNQEPKLGNHSVTRGSR</sequence>
<dbReference type="HOGENOM" id="CLU_311456_0_0_1"/>
<dbReference type="GeneID" id="19978313"/>
<feature type="compositionally biased region" description="Polar residues" evidence="2">
    <location>
        <begin position="923"/>
        <end position="943"/>
    </location>
</feature>
<dbReference type="EMBL" id="KB822717">
    <property type="protein sequence ID" value="ETN43843.1"/>
    <property type="molecule type" value="Genomic_DNA"/>
</dbReference>
<evidence type="ECO:0000313" key="4">
    <source>
        <dbReference type="Proteomes" id="UP000030752"/>
    </source>
</evidence>
<protein>
    <submittedName>
        <fullName evidence="3">Uncharacterized protein</fullName>
    </submittedName>
</protein>
<dbReference type="RefSeq" id="XP_008713865.1">
    <property type="nucleotide sequence ID" value="XM_008715643.1"/>
</dbReference>
<dbReference type="AlphaFoldDB" id="W2S720"/>
<feature type="coiled-coil region" evidence="1">
    <location>
        <begin position="267"/>
        <end position="294"/>
    </location>
</feature>
<evidence type="ECO:0000313" key="3">
    <source>
        <dbReference type="EMBL" id="ETN43843.1"/>
    </source>
</evidence>
<dbReference type="Proteomes" id="UP000030752">
    <property type="component" value="Unassembled WGS sequence"/>
</dbReference>
<keyword evidence="1" id="KW-0175">Coiled coil</keyword>
<name>W2S720_CYPE1</name>
<feature type="region of interest" description="Disordered" evidence="2">
    <location>
        <begin position="833"/>
        <end position="943"/>
    </location>
</feature>
<feature type="coiled-coil region" evidence="1">
    <location>
        <begin position="428"/>
        <end position="469"/>
    </location>
</feature>
<proteinExistence type="predicted"/>
<feature type="compositionally biased region" description="Polar residues" evidence="2">
    <location>
        <begin position="853"/>
        <end position="864"/>
    </location>
</feature>
<evidence type="ECO:0000256" key="1">
    <source>
        <dbReference type="SAM" id="Coils"/>
    </source>
</evidence>
<organism evidence="3 4">
    <name type="scientific">Cyphellophora europaea (strain CBS 101466)</name>
    <name type="common">Phialophora europaea</name>
    <dbReference type="NCBI Taxonomy" id="1220924"/>
    <lineage>
        <taxon>Eukaryota</taxon>
        <taxon>Fungi</taxon>
        <taxon>Dikarya</taxon>
        <taxon>Ascomycota</taxon>
        <taxon>Pezizomycotina</taxon>
        <taxon>Eurotiomycetes</taxon>
        <taxon>Chaetothyriomycetidae</taxon>
        <taxon>Chaetothyriales</taxon>
        <taxon>Cyphellophoraceae</taxon>
        <taxon>Cyphellophora</taxon>
    </lineage>
</organism>
<evidence type="ECO:0000256" key="2">
    <source>
        <dbReference type="SAM" id="MobiDB-lite"/>
    </source>
</evidence>
<feature type="coiled-coil region" evidence="1">
    <location>
        <begin position="689"/>
        <end position="826"/>
    </location>
</feature>
<gene>
    <name evidence="3" type="ORF">HMPREF1541_10974</name>
</gene>
<feature type="region of interest" description="Disordered" evidence="2">
    <location>
        <begin position="1"/>
        <end position="38"/>
    </location>
</feature>
<keyword evidence="4" id="KW-1185">Reference proteome</keyword>